<evidence type="ECO:0008006" key="3">
    <source>
        <dbReference type="Google" id="ProtNLM"/>
    </source>
</evidence>
<name>A0AAV4M6H1_CAEEX</name>
<protein>
    <recommendedName>
        <fullName evidence="3">Secreted protein</fullName>
    </recommendedName>
</protein>
<accession>A0AAV4M6H1</accession>
<organism evidence="1 2">
    <name type="scientific">Caerostris extrusa</name>
    <name type="common">Bark spider</name>
    <name type="synonym">Caerostris bankana</name>
    <dbReference type="NCBI Taxonomy" id="172846"/>
    <lineage>
        <taxon>Eukaryota</taxon>
        <taxon>Metazoa</taxon>
        <taxon>Ecdysozoa</taxon>
        <taxon>Arthropoda</taxon>
        <taxon>Chelicerata</taxon>
        <taxon>Arachnida</taxon>
        <taxon>Araneae</taxon>
        <taxon>Araneomorphae</taxon>
        <taxon>Entelegynae</taxon>
        <taxon>Araneoidea</taxon>
        <taxon>Araneidae</taxon>
        <taxon>Caerostris</taxon>
    </lineage>
</organism>
<dbReference type="Proteomes" id="UP001054945">
    <property type="component" value="Unassembled WGS sequence"/>
</dbReference>
<comment type="caution">
    <text evidence="1">The sequence shown here is derived from an EMBL/GenBank/DDBJ whole genome shotgun (WGS) entry which is preliminary data.</text>
</comment>
<dbReference type="EMBL" id="BPLR01019438">
    <property type="protein sequence ID" value="GIX67840.1"/>
    <property type="molecule type" value="Genomic_DNA"/>
</dbReference>
<sequence>MATSLPLRMWCLLTTVGKQGSRPFIRVAPASRTIYLSLALSFRIAAQPFLSLWEHPGLPVGINHLEATF</sequence>
<reference evidence="1 2" key="1">
    <citation type="submission" date="2021-06" db="EMBL/GenBank/DDBJ databases">
        <title>Caerostris extrusa draft genome.</title>
        <authorList>
            <person name="Kono N."/>
            <person name="Arakawa K."/>
        </authorList>
    </citation>
    <scope>NUCLEOTIDE SEQUENCE [LARGE SCALE GENOMIC DNA]</scope>
</reference>
<keyword evidence="2" id="KW-1185">Reference proteome</keyword>
<dbReference type="AlphaFoldDB" id="A0AAV4M6H1"/>
<gene>
    <name evidence="1" type="ORF">CEXT_147341</name>
</gene>
<evidence type="ECO:0000313" key="2">
    <source>
        <dbReference type="Proteomes" id="UP001054945"/>
    </source>
</evidence>
<proteinExistence type="predicted"/>
<evidence type="ECO:0000313" key="1">
    <source>
        <dbReference type="EMBL" id="GIX67840.1"/>
    </source>
</evidence>